<dbReference type="Gene3D" id="1.10.10.10">
    <property type="entry name" value="Winged helix-like DNA-binding domain superfamily/Winged helix DNA-binding domain"/>
    <property type="match status" value="1"/>
</dbReference>
<proteinExistence type="predicted"/>
<dbReference type="GO" id="GO:0006355">
    <property type="term" value="P:regulation of DNA-templated transcription"/>
    <property type="evidence" value="ECO:0007669"/>
    <property type="project" value="InterPro"/>
</dbReference>
<dbReference type="GO" id="GO:0003677">
    <property type="term" value="F:DNA binding"/>
    <property type="evidence" value="ECO:0007669"/>
    <property type="project" value="UniProtKB-UniRule"/>
</dbReference>
<dbReference type="InterPro" id="IPR036388">
    <property type="entry name" value="WH-like_DNA-bd_sf"/>
</dbReference>
<evidence type="ECO:0000256" key="2">
    <source>
        <dbReference type="PROSITE-ProRule" id="PRU01091"/>
    </source>
</evidence>
<evidence type="ECO:0000313" key="5">
    <source>
        <dbReference type="Proteomes" id="UP000034127"/>
    </source>
</evidence>
<dbReference type="EMBL" id="LBPX01000018">
    <property type="protein sequence ID" value="KKP67225.1"/>
    <property type="molecule type" value="Genomic_DNA"/>
</dbReference>
<comment type="caution">
    <text evidence="4">The sequence shown here is derived from an EMBL/GenBank/DDBJ whole genome shotgun (WGS) entry which is preliminary data.</text>
</comment>
<dbReference type="InterPro" id="IPR016032">
    <property type="entry name" value="Sig_transdc_resp-reg_C-effctor"/>
</dbReference>
<protein>
    <recommendedName>
        <fullName evidence="3">OmpR/PhoB-type domain-containing protein</fullName>
    </recommendedName>
</protein>
<organism evidence="4 5">
    <name type="scientific">Candidatus Roizmanbacteria bacterium GW2011_GWC2_35_12</name>
    <dbReference type="NCBI Taxonomy" id="1618485"/>
    <lineage>
        <taxon>Bacteria</taxon>
        <taxon>Candidatus Roizmaniibacteriota</taxon>
    </lineage>
</organism>
<dbReference type="Pfam" id="PF00486">
    <property type="entry name" value="Trans_reg_C"/>
    <property type="match status" value="1"/>
</dbReference>
<dbReference type="SMART" id="SM00862">
    <property type="entry name" value="Trans_reg_C"/>
    <property type="match status" value="1"/>
</dbReference>
<sequence>MITLKDPLPKDSLEKIANKMFIPIKNKLCLTCFFVEGSGRRTLINYFLNEKTIIHKIFGKTYKKTLFIYINPDQMSNASSDNYLSLILNSINIQIKKLNLKLPPNLDSTFSSIKVGLELLITKGYCIIFLLNDFEFLLQFPETIFRNLESVLAVNKNRVNFLFFSSVNLLENSILDKLHNFKYAVTQSSYYNELLNQKESAYIFDSIEEKLSVKIGDNLKKLIYELCGGHAQLLKYCTHILKENKVGKIISLAETKLYLLNNHQLKNICFDIWHSLNDFEKEILTKICVSGDIPQSLLPKSDFLVKTGIVKKSEDNHYVIFGQIFDHFIRSQVPKEKIIYDEKTDRIFFGGKSCGDKFTLQEFKMFTYFIKNENKVISRDEIGRILWGKNYIDKYSDWSIDKIISVLRKKLSNIGFSGQKLTTLKRRGFSFSNEI</sequence>
<dbReference type="Proteomes" id="UP000034127">
    <property type="component" value="Unassembled WGS sequence"/>
</dbReference>
<feature type="domain" description="OmpR/PhoB-type" evidence="3">
    <location>
        <begin position="330"/>
        <end position="433"/>
    </location>
</feature>
<dbReference type="SUPFAM" id="SSF46894">
    <property type="entry name" value="C-terminal effector domain of the bipartite response regulators"/>
    <property type="match status" value="1"/>
</dbReference>
<dbReference type="PROSITE" id="PS51755">
    <property type="entry name" value="OMPR_PHOB"/>
    <property type="match status" value="1"/>
</dbReference>
<reference evidence="4 5" key="1">
    <citation type="journal article" date="2015" name="Nature">
        <title>rRNA introns, odd ribosomes, and small enigmatic genomes across a large radiation of phyla.</title>
        <authorList>
            <person name="Brown C.T."/>
            <person name="Hug L.A."/>
            <person name="Thomas B.C."/>
            <person name="Sharon I."/>
            <person name="Castelle C.J."/>
            <person name="Singh A."/>
            <person name="Wilkins M.J."/>
            <person name="Williams K.H."/>
            <person name="Banfield J.F."/>
        </authorList>
    </citation>
    <scope>NUCLEOTIDE SEQUENCE [LARGE SCALE GENOMIC DNA]</scope>
</reference>
<accession>A0A0G0DW10</accession>
<dbReference type="AlphaFoldDB" id="A0A0G0DW10"/>
<keyword evidence="1 2" id="KW-0238">DNA-binding</keyword>
<evidence type="ECO:0000256" key="1">
    <source>
        <dbReference type="ARBA" id="ARBA00023125"/>
    </source>
</evidence>
<dbReference type="CDD" id="cd00383">
    <property type="entry name" value="trans_reg_C"/>
    <property type="match status" value="1"/>
</dbReference>
<dbReference type="InterPro" id="IPR001867">
    <property type="entry name" value="OmpR/PhoB-type_DNA-bd"/>
</dbReference>
<name>A0A0G0DW10_9BACT</name>
<feature type="DNA-binding region" description="OmpR/PhoB-type" evidence="2">
    <location>
        <begin position="330"/>
        <end position="433"/>
    </location>
</feature>
<gene>
    <name evidence="4" type="ORF">UR63_C0018G0004</name>
</gene>
<evidence type="ECO:0000259" key="3">
    <source>
        <dbReference type="PROSITE" id="PS51755"/>
    </source>
</evidence>
<evidence type="ECO:0000313" key="4">
    <source>
        <dbReference type="EMBL" id="KKP67225.1"/>
    </source>
</evidence>
<dbReference type="GO" id="GO:0000160">
    <property type="term" value="P:phosphorelay signal transduction system"/>
    <property type="evidence" value="ECO:0007669"/>
    <property type="project" value="InterPro"/>
</dbReference>